<reference evidence="1" key="1">
    <citation type="submission" date="2023-04" db="EMBL/GenBank/DDBJ databases">
        <title>Ambrosiozyma monospora NBRC 10751.</title>
        <authorList>
            <person name="Ichikawa N."/>
            <person name="Sato H."/>
            <person name="Tonouchi N."/>
        </authorList>
    </citation>
    <scope>NUCLEOTIDE SEQUENCE</scope>
    <source>
        <strain evidence="1">NBRC 10751</strain>
    </source>
</reference>
<proteinExistence type="predicted"/>
<dbReference type="Proteomes" id="UP001165064">
    <property type="component" value="Unassembled WGS sequence"/>
</dbReference>
<accession>A0ACB5UB60</accession>
<evidence type="ECO:0000313" key="1">
    <source>
        <dbReference type="EMBL" id="GMF07410.1"/>
    </source>
</evidence>
<dbReference type="EMBL" id="BSXS01016193">
    <property type="protein sequence ID" value="GMF07410.1"/>
    <property type="molecule type" value="Genomic_DNA"/>
</dbReference>
<sequence length="177" mass="18866">MSSNLVIQKLHKQFGISREVSLIATSLYILGIALGPMVFAPLSEVYGRKIGVFVPFFISCCFTFATSISYNVAGLMITRFIAGFFAGAPIVSAGGVMGDIFQPETRGAALAFYGCFVVNGAALGPTIASLLVGSVDNDNSWRIAQWFAGLLDLALLLVCTVCVEETYEPVLTVPITH</sequence>
<organism evidence="1 2">
    <name type="scientific">Ambrosiozyma monospora</name>
    <name type="common">Yeast</name>
    <name type="synonym">Endomycopsis monosporus</name>
    <dbReference type="NCBI Taxonomy" id="43982"/>
    <lineage>
        <taxon>Eukaryota</taxon>
        <taxon>Fungi</taxon>
        <taxon>Dikarya</taxon>
        <taxon>Ascomycota</taxon>
        <taxon>Saccharomycotina</taxon>
        <taxon>Pichiomycetes</taxon>
        <taxon>Pichiales</taxon>
        <taxon>Pichiaceae</taxon>
        <taxon>Ambrosiozyma</taxon>
    </lineage>
</organism>
<comment type="caution">
    <text evidence="1">The sequence shown here is derived from an EMBL/GenBank/DDBJ whole genome shotgun (WGS) entry which is preliminary data.</text>
</comment>
<keyword evidence="2" id="KW-1185">Reference proteome</keyword>
<name>A0ACB5UB60_AMBMO</name>
<evidence type="ECO:0000313" key="2">
    <source>
        <dbReference type="Proteomes" id="UP001165064"/>
    </source>
</evidence>
<gene>
    <name evidence="1" type="ORF">Amon02_001289000</name>
</gene>
<protein>
    <submittedName>
        <fullName evidence="1">Unnamed protein product</fullName>
    </submittedName>
</protein>